<dbReference type="Proteomes" id="UP000233491">
    <property type="component" value="Unassembled WGS sequence"/>
</dbReference>
<evidence type="ECO:0000259" key="17">
    <source>
        <dbReference type="Pfam" id="PF08009"/>
    </source>
</evidence>
<dbReference type="PANTHER" id="PTHR14269:SF61">
    <property type="entry name" value="CDP-DIACYLGLYCEROL--SERINE O-PHOSPHATIDYLTRANSFERASE"/>
    <property type="match status" value="1"/>
</dbReference>
<dbReference type="Pfam" id="PF01066">
    <property type="entry name" value="CDP-OH_P_transf"/>
    <property type="match status" value="1"/>
</dbReference>
<keyword evidence="6" id="KW-0444">Lipid biosynthesis</keyword>
<keyword evidence="8 16" id="KW-0812">Transmembrane</keyword>
<dbReference type="EMBL" id="PJNW01000002">
    <property type="protein sequence ID" value="PKR90402.1"/>
    <property type="molecule type" value="Genomic_DNA"/>
</dbReference>
<dbReference type="GO" id="GO:0008654">
    <property type="term" value="P:phospholipid biosynthetic process"/>
    <property type="evidence" value="ECO:0007669"/>
    <property type="project" value="UniProtKB-KW"/>
</dbReference>
<dbReference type="RefSeq" id="WP_101287495.1">
    <property type="nucleotide sequence ID" value="NZ_FOUQ01000001.1"/>
</dbReference>
<feature type="transmembrane region" description="Helical" evidence="16">
    <location>
        <begin position="214"/>
        <end position="230"/>
    </location>
</feature>
<evidence type="ECO:0000256" key="12">
    <source>
        <dbReference type="ARBA" id="ARBA00023209"/>
    </source>
</evidence>
<accession>A0A1I4QV74</accession>
<feature type="domain" description="CDP-alcohol phosphatidyltransferase C-terminal" evidence="17">
    <location>
        <begin position="213"/>
        <end position="249"/>
    </location>
</feature>
<sequence length="284" mass="30942">MPGLFPPFDPEPEAAERPGRLRRIPIRSVIPNLVTLLSLCAGLTSIRMGFEGRVDMAVYAILVAAVLDGLDGRLARYLRVTSKFGAELDSLSDFLSFGVAPPLLLFVWNFHDINSFGWVAVVLFAIAGALRLARFNTMLGEDKPAWQSNFFTGVPIPAGALAVLLPIYVDRVGIDVPQAAAPAVVAYVVLIAALMVSRVPTFSGKKYGGIQREWVVPILIGVVILAMLLVSYPFHVLSILTILYLAYIPFGWRAWNRLARAHGAKEDELTLDVGGPFPDDETTP</sequence>
<evidence type="ECO:0000256" key="16">
    <source>
        <dbReference type="SAM" id="Phobius"/>
    </source>
</evidence>
<dbReference type="PROSITE" id="PS00379">
    <property type="entry name" value="CDP_ALCOHOL_P_TRANSF"/>
    <property type="match status" value="1"/>
</dbReference>
<dbReference type="AlphaFoldDB" id="A0A1I4QV74"/>
<dbReference type="GO" id="GO:0003882">
    <property type="term" value="F:CDP-diacylglycerol-serine O-phosphatidyltransferase activity"/>
    <property type="evidence" value="ECO:0007669"/>
    <property type="project" value="UniProtKB-EC"/>
</dbReference>
<keyword evidence="7 15" id="KW-0808">Transferase</keyword>
<evidence type="ECO:0000256" key="8">
    <source>
        <dbReference type="ARBA" id="ARBA00022692"/>
    </source>
</evidence>
<evidence type="ECO:0000256" key="9">
    <source>
        <dbReference type="ARBA" id="ARBA00022989"/>
    </source>
</evidence>
<evidence type="ECO:0000256" key="5">
    <source>
        <dbReference type="ARBA" id="ARBA00017171"/>
    </source>
</evidence>
<dbReference type="InterPro" id="IPR000462">
    <property type="entry name" value="CDP-OH_P_trans"/>
</dbReference>
<evidence type="ECO:0000256" key="4">
    <source>
        <dbReference type="ARBA" id="ARBA00013174"/>
    </source>
</evidence>
<organism evidence="18 19">
    <name type="scientific">Pleomorphomonas diazotrophica</name>
    <dbReference type="NCBI Taxonomy" id="1166257"/>
    <lineage>
        <taxon>Bacteria</taxon>
        <taxon>Pseudomonadati</taxon>
        <taxon>Pseudomonadota</taxon>
        <taxon>Alphaproteobacteria</taxon>
        <taxon>Hyphomicrobiales</taxon>
        <taxon>Pleomorphomonadaceae</taxon>
        <taxon>Pleomorphomonas</taxon>
    </lineage>
</organism>
<evidence type="ECO:0000256" key="2">
    <source>
        <dbReference type="ARBA" id="ARBA00004127"/>
    </source>
</evidence>
<keyword evidence="10" id="KW-0443">Lipid metabolism</keyword>
<evidence type="ECO:0000256" key="13">
    <source>
        <dbReference type="ARBA" id="ARBA00023264"/>
    </source>
</evidence>
<dbReference type="InterPro" id="IPR012616">
    <property type="entry name" value="CDP-OH_P_trans_C"/>
</dbReference>
<comment type="subcellular location">
    <subcellularLocation>
        <location evidence="2">Endomembrane system</location>
        <topology evidence="2">Multi-pass membrane protein</topology>
    </subcellularLocation>
</comment>
<feature type="transmembrane region" description="Helical" evidence="16">
    <location>
        <begin position="236"/>
        <end position="255"/>
    </location>
</feature>
<dbReference type="InterPro" id="IPR050324">
    <property type="entry name" value="CDP-alcohol_PTase-I"/>
</dbReference>
<dbReference type="EC" id="2.7.8.8" evidence="4"/>
<name>A0A1I4QV74_9HYPH</name>
<dbReference type="Pfam" id="PF08009">
    <property type="entry name" value="CDP-OH_P_tran_2"/>
    <property type="match status" value="1"/>
</dbReference>
<evidence type="ECO:0000256" key="7">
    <source>
        <dbReference type="ARBA" id="ARBA00022679"/>
    </source>
</evidence>
<keyword evidence="13" id="KW-1208">Phospholipid metabolism</keyword>
<dbReference type="PANTHER" id="PTHR14269">
    <property type="entry name" value="CDP-DIACYLGLYCEROL--GLYCEROL-3-PHOSPHATE 3-PHOSPHATIDYLTRANSFERASE-RELATED"/>
    <property type="match status" value="1"/>
</dbReference>
<dbReference type="Gene3D" id="1.20.120.1760">
    <property type="match status" value="1"/>
</dbReference>
<reference evidence="18 19" key="1">
    <citation type="submission" date="2017-12" db="EMBL/GenBank/DDBJ databases">
        <title>Anaerobic carbon monoxide metabolism by Pleomorphomonas carboxyditropha sp. nov., a new mesophilic hydrogenogenic carboxidotroph.</title>
        <authorList>
            <person name="Esquivel-Elizondo S."/>
            <person name="Krajmalnik-Brown R."/>
        </authorList>
    </citation>
    <scope>NUCLEOTIDE SEQUENCE [LARGE SCALE GENOMIC DNA]</scope>
    <source>
        <strain evidence="18 19">R5-392</strain>
    </source>
</reference>
<keyword evidence="19" id="KW-1185">Reference proteome</keyword>
<dbReference type="OrthoDB" id="9777147at2"/>
<keyword evidence="9 16" id="KW-1133">Transmembrane helix</keyword>
<gene>
    <name evidence="18" type="primary">pssA</name>
    <name evidence="18" type="ORF">CXZ10_03220</name>
</gene>
<evidence type="ECO:0000313" key="19">
    <source>
        <dbReference type="Proteomes" id="UP000233491"/>
    </source>
</evidence>
<dbReference type="NCBIfam" id="TIGR00473">
    <property type="entry name" value="pssA"/>
    <property type="match status" value="1"/>
</dbReference>
<evidence type="ECO:0000256" key="15">
    <source>
        <dbReference type="RuleBase" id="RU003750"/>
    </source>
</evidence>
<comment type="similarity">
    <text evidence="3 15">Belongs to the CDP-alcohol phosphatidyltransferase class-I family.</text>
</comment>
<feature type="transmembrane region" description="Helical" evidence="16">
    <location>
        <begin position="145"/>
        <end position="168"/>
    </location>
</feature>
<evidence type="ECO:0000256" key="1">
    <source>
        <dbReference type="ARBA" id="ARBA00000287"/>
    </source>
</evidence>
<dbReference type="InterPro" id="IPR043130">
    <property type="entry name" value="CDP-OH_PTrfase_TM_dom"/>
</dbReference>
<comment type="caution">
    <text evidence="18">The sequence shown here is derived from an EMBL/GenBank/DDBJ whole genome shotgun (WGS) entry which is preliminary data.</text>
</comment>
<dbReference type="GO" id="GO:0016020">
    <property type="term" value="C:membrane"/>
    <property type="evidence" value="ECO:0007669"/>
    <property type="project" value="InterPro"/>
</dbReference>
<evidence type="ECO:0000256" key="6">
    <source>
        <dbReference type="ARBA" id="ARBA00022516"/>
    </source>
</evidence>
<comment type="catalytic activity">
    <reaction evidence="1">
        <text>a CDP-1,2-diacyl-sn-glycerol + L-serine = a 1,2-diacyl-sn-glycero-3-phospho-L-serine + CMP + H(+)</text>
        <dbReference type="Rhea" id="RHEA:16913"/>
        <dbReference type="ChEBI" id="CHEBI:15378"/>
        <dbReference type="ChEBI" id="CHEBI:33384"/>
        <dbReference type="ChEBI" id="CHEBI:57262"/>
        <dbReference type="ChEBI" id="CHEBI:58332"/>
        <dbReference type="ChEBI" id="CHEBI:60377"/>
        <dbReference type="EC" id="2.7.8.8"/>
    </reaction>
</comment>
<keyword evidence="12" id="KW-0594">Phospholipid biosynthesis</keyword>
<feature type="transmembrane region" description="Helical" evidence="16">
    <location>
        <begin position="116"/>
        <end position="133"/>
    </location>
</feature>
<dbReference type="GO" id="GO:0012505">
    <property type="term" value="C:endomembrane system"/>
    <property type="evidence" value="ECO:0007669"/>
    <property type="project" value="UniProtKB-SubCell"/>
</dbReference>
<dbReference type="InterPro" id="IPR004533">
    <property type="entry name" value="CDP-diaglyc--ser_O-PTrfase"/>
</dbReference>
<evidence type="ECO:0000256" key="3">
    <source>
        <dbReference type="ARBA" id="ARBA00010441"/>
    </source>
</evidence>
<feature type="transmembrane region" description="Helical" evidence="16">
    <location>
        <begin position="180"/>
        <end position="202"/>
    </location>
</feature>
<dbReference type="InterPro" id="IPR048254">
    <property type="entry name" value="CDP_ALCOHOL_P_TRANSF_CS"/>
</dbReference>
<evidence type="ECO:0000256" key="10">
    <source>
        <dbReference type="ARBA" id="ARBA00023098"/>
    </source>
</evidence>
<proteinExistence type="inferred from homology"/>
<protein>
    <recommendedName>
        <fullName evidence="5">CDP-diacylglycerol--serine O-phosphatidyltransferase</fullName>
        <ecNumber evidence="4">2.7.8.8</ecNumber>
    </recommendedName>
    <alternativeName>
        <fullName evidence="14">Phosphatidylserine synthase</fullName>
    </alternativeName>
</protein>
<evidence type="ECO:0000256" key="11">
    <source>
        <dbReference type="ARBA" id="ARBA00023136"/>
    </source>
</evidence>
<evidence type="ECO:0000313" key="18">
    <source>
        <dbReference type="EMBL" id="PKR90402.1"/>
    </source>
</evidence>
<evidence type="ECO:0000256" key="14">
    <source>
        <dbReference type="ARBA" id="ARBA00032361"/>
    </source>
</evidence>
<keyword evidence="11 16" id="KW-0472">Membrane</keyword>